<evidence type="ECO:0008006" key="4">
    <source>
        <dbReference type="Google" id="ProtNLM"/>
    </source>
</evidence>
<keyword evidence="3" id="KW-1185">Reference proteome</keyword>
<sequence>MSTTFNISRSRMERLLPWVLALNLALLLFFLVFDYQVILHSDSAVKNLLAQEIRETGEYFPSEWNYANGDLWVLFTHTFVLLFLPFLRNGIGLHILSDVVTAALILAGGWAFMSLLQVTRAARIAGLCVLTGGISVLMAEHVFGQAAYGSMFYAGAFLLYCYWQQLHAPRRYWWWTLGTVLLCAQLFWANPLRAIIFYALPLLAAAAALRLARPAGVDLRPHVRTALLFLLSAALGTALHLATMSTVRNLPAPALAWLDFDGVLHNLKVTAYGLLILFDGMPRWDAAVASPMGAYRALRFVAALSLLYLMPLTVYRMTATGHPGRMFVAVFAAIAGALNLLLLLTTSLADMASPDGAIRYLVPSLLCMLLLLTVAAVDGLHCTPRERAVGLALVAVLATSSFVSYTFPYRQFYQVPPALKLPTQAARLAAFLQQNQLRYGYSSFWNAGKLTVLSAQAVRVRQVLFERGLPMPMRKLSSNRWYDASYHHGETFLLLQESELKQVDLPALSARIGAPVRTLRFEDWHVIVFNRNLAEMAEWNRTLARPAHYPASGETPHLVGTLQGDSLVAAPGESGVLTYGPGRMLMSGRYQVTFEVERAGTADDFGYVDVTADAGTRVLARGELSEAGGKPVVLTFATPVELSGVEFRVIASGKGRVAMRGAHIVRLPQQ</sequence>
<feature type="transmembrane region" description="Helical" evidence="1">
    <location>
        <begin position="95"/>
        <end position="115"/>
    </location>
</feature>
<keyword evidence="1" id="KW-1133">Transmembrane helix</keyword>
<dbReference type="EMBL" id="CP136508">
    <property type="protein sequence ID" value="WUR12375.1"/>
    <property type="molecule type" value="Genomic_DNA"/>
</dbReference>
<evidence type="ECO:0000256" key="1">
    <source>
        <dbReference type="SAM" id="Phobius"/>
    </source>
</evidence>
<organism evidence="2 3">
    <name type="scientific">[Empedobacter] haloabium</name>
    <dbReference type="NCBI Taxonomy" id="592317"/>
    <lineage>
        <taxon>Bacteria</taxon>
        <taxon>Pseudomonadati</taxon>
        <taxon>Pseudomonadota</taxon>
        <taxon>Betaproteobacteria</taxon>
        <taxon>Burkholderiales</taxon>
        <taxon>Oxalobacteraceae</taxon>
        <taxon>Telluria group</taxon>
        <taxon>Telluria group incertae sedis</taxon>
    </lineage>
</organism>
<feature type="transmembrane region" description="Helical" evidence="1">
    <location>
        <begin position="327"/>
        <end position="345"/>
    </location>
</feature>
<evidence type="ECO:0000313" key="2">
    <source>
        <dbReference type="EMBL" id="WUR12375.1"/>
    </source>
</evidence>
<feature type="transmembrane region" description="Helical" evidence="1">
    <location>
        <begin position="224"/>
        <end position="242"/>
    </location>
</feature>
<feature type="transmembrane region" description="Helical" evidence="1">
    <location>
        <begin position="357"/>
        <end position="377"/>
    </location>
</feature>
<feature type="transmembrane region" description="Helical" evidence="1">
    <location>
        <begin position="172"/>
        <end position="188"/>
    </location>
</feature>
<feature type="transmembrane region" description="Helical" evidence="1">
    <location>
        <begin position="297"/>
        <end position="315"/>
    </location>
</feature>
<reference evidence="2 3" key="1">
    <citation type="journal article" date="2019" name="Int. J. Syst. Evol. Microbiol.">
        <title>The Draft Whole-Genome Sequence of the Antibiotic Producer Empedobacter haloabium ATCC 31962 Provides Indications for Its Taxonomic Reclassification.</title>
        <authorList>
            <person name="Miess H."/>
            <person name="Arlt P."/>
            <person name="Apel A.K."/>
            <person name="Weber T."/>
            <person name="Nieselt K."/>
            <person name="Hanssen F."/>
            <person name="Czemmel S."/>
            <person name="Nahnsen S."/>
            <person name="Gross H."/>
        </authorList>
    </citation>
    <scope>NUCLEOTIDE SEQUENCE [LARGE SCALE GENOMIC DNA]</scope>
    <source>
        <strain evidence="2 3">ATCC 31962</strain>
    </source>
</reference>
<proteinExistence type="predicted"/>
<feature type="transmembrane region" description="Helical" evidence="1">
    <location>
        <begin position="195"/>
        <end position="212"/>
    </location>
</feature>
<feature type="transmembrane region" description="Helical" evidence="1">
    <location>
        <begin position="146"/>
        <end position="166"/>
    </location>
</feature>
<evidence type="ECO:0000313" key="3">
    <source>
        <dbReference type="Proteomes" id="UP000321323"/>
    </source>
</evidence>
<accession>A0ABZ1UJD8</accession>
<name>A0ABZ1UJD8_9BURK</name>
<keyword evidence="1" id="KW-0472">Membrane</keyword>
<protein>
    <recommendedName>
        <fullName evidence="4">YfhO family protein</fullName>
    </recommendedName>
</protein>
<gene>
    <name evidence="2" type="ORF">E7V67_022135</name>
</gene>
<dbReference type="Proteomes" id="UP000321323">
    <property type="component" value="Chromosome"/>
</dbReference>
<feature type="transmembrane region" description="Helical" evidence="1">
    <location>
        <begin position="15"/>
        <end position="33"/>
    </location>
</feature>
<feature type="transmembrane region" description="Helical" evidence="1">
    <location>
        <begin position="389"/>
        <end position="407"/>
    </location>
</feature>
<keyword evidence="1" id="KW-0812">Transmembrane</keyword>
<feature type="transmembrane region" description="Helical" evidence="1">
    <location>
        <begin position="71"/>
        <end position="88"/>
    </location>
</feature>